<proteinExistence type="predicted"/>
<feature type="region of interest" description="Disordered" evidence="1">
    <location>
        <begin position="40"/>
        <end position="82"/>
    </location>
</feature>
<evidence type="ECO:0000256" key="1">
    <source>
        <dbReference type="SAM" id="MobiDB-lite"/>
    </source>
</evidence>
<dbReference type="AlphaFoldDB" id="A0A8J9W1J3"/>
<sequence length="166" mass="18187">MSGLCLHNLLHPEPIGAGAVVNATFEISINVHIGEVQVATDSNKTGGKSSVTPRRSANPSSSVGSAPEPQRSRTPPLVDPTKELAEEDIVVLHVTQEEWEESGFDRYTSRRHYFFSAKFSLKGSGFYVTEYLTPEKANSNQPLRETHAKAGMAWSLMIGREDLLSC</sequence>
<reference evidence="2" key="1">
    <citation type="submission" date="2022-01" db="EMBL/GenBank/DDBJ databases">
        <authorList>
            <person name="Braso-Vives M."/>
        </authorList>
    </citation>
    <scope>NUCLEOTIDE SEQUENCE</scope>
</reference>
<protein>
    <submittedName>
        <fullName evidence="2">Hypp741 protein</fullName>
    </submittedName>
</protein>
<dbReference type="EMBL" id="OV696686">
    <property type="protein sequence ID" value="CAH1233439.1"/>
    <property type="molecule type" value="Genomic_DNA"/>
</dbReference>
<feature type="compositionally biased region" description="Polar residues" evidence="1">
    <location>
        <begin position="40"/>
        <end position="64"/>
    </location>
</feature>
<evidence type="ECO:0000313" key="3">
    <source>
        <dbReference type="Proteomes" id="UP000838412"/>
    </source>
</evidence>
<evidence type="ECO:0000313" key="2">
    <source>
        <dbReference type="EMBL" id="CAH1233439.1"/>
    </source>
</evidence>
<gene>
    <name evidence="2" type="primary">Hypp741</name>
    <name evidence="2" type="ORF">BLAG_LOCUS2203</name>
</gene>
<dbReference type="Proteomes" id="UP000838412">
    <property type="component" value="Chromosome 1"/>
</dbReference>
<keyword evidence="3" id="KW-1185">Reference proteome</keyword>
<organism evidence="2 3">
    <name type="scientific">Branchiostoma lanceolatum</name>
    <name type="common">Common lancelet</name>
    <name type="synonym">Amphioxus lanceolatum</name>
    <dbReference type="NCBI Taxonomy" id="7740"/>
    <lineage>
        <taxon>Eukaryota</taxon>
        <taxon>Metazoa</taxon>
        <taxon>Chordata</taxon>
        <taxon>Cephalochordata</taxon>
        <taxon>Leptocardii</taxon>
        <taxon>Amphioxiformes</taxon>
        <taxon>Branchiostomatidae</taxon>
        <taxon>Branchiostoma</taxon>
    </lineage>
</organism>
<name>A0A8J9W1J3_BRALA</name>
<accession>A0A8J9W1J3</accession>